<evidence type="ECO:0000256" key="1">
    <source>
        <dbReference type="ARBA" id="ARBA00005564"/>
    </source>
</evidence>
<dbReference type="InterPro" id="IPR015943">
    <property type="entry name" value="WD40/YVTN_repeat-like_dom_sf"/>
</dbReference>
<comment type="caution">
    <text evidence="2">The sequence shown here is derived from an EMBL/GenBank/DDBJ whole genome shotgun (WGS) entry which is preliminary data.</text>
</comment>
<dbReference type="Proteomes" id="UP000789595">
    <property type="component" value="Unassembled WGS sequence"/>
</dbReference>
<evidence type="ECO:0008006" key="4">
    <source>
        <dbReference type="Google" id="ProtNLM"/>
    </source>
</evidence>
<dbReference type="Pfam" id="PF10282">
    <property type="entry name" value="Lactonase"/>
    <property type="match status" value="1"/>
</dbReference>
<proteinExistence type="inferred from homology"/>
<protein>
    <recommendedName>
        <fullName evidence="4">6-phosphogluconolactonase</fullName>
    </recommendedName>
</protein>
<dbReference type="PANTHER" id="PTHR30344">
    <property type="entry name" value="6-PHOSPHOGLUCONOLACTONASE-RELATED"/>
    <property type="match status" value="1"/>
</dbReference>
<reference evidence="2" key="1">
    <citation type="submission" date="2021-11" db="EMBL/GenBank/DDBJ databases">
        <authorList>
            <consortium name="Genoscope - CEA"/>
            <person name="William W."/>
        </authorList>
    </citation>
    <scope>NUCLEOTIDE SEQUENCE</scope>
</reference>
<dbReference type="InterPro" id="IPR019405">
    <property type="entry name" value="Lactonase_7-beta_prop"/>
</dbReference>
<dbReference type="AlphaFoldDB" id="A0A8J2S8P0"/>
<organism evidence="2 3">
    <name type="scientific">Pelagomonas calceolata</name>
    <dbReference type="NCBI Taxonomy" id="35677"/>
    <lineage>
        <taxon>Eukaryota</taxon>
        <taxon>Sar</taxon>
        <taxon>Stramenopiles</taxon>
        <taxon>Ochrophyta</taxon>
        <taxon>Pelagophyceae</taxon>
        <taxon>Pelagomonadales</taxon>
        <taxon>Pelagomonadaceae</taxon>
        <taxon>Pelagomonas</taxon>
    </lineage>
</organism>
<accession>A0A8J2S8P0</accession>
<evidence type="ECO:0000313" key="2">
    <source>
        <dbReference type="EMBL" id="CAH0367703.1"/>
    </source>
</evidence>
<dbReference type="InterPro" id="IPR050282">
    <property type="entry name" value="Cycloisomerase_2"/>
</dbReference>
<dbReference type="Gene3D" id="2.130.10.10">
    <property type="entry name" value="YVTN repeat-like/Quinoprotein amine dehydrogenase"/>
    <property type="match status" value="1"/>
</dbReference>
<comment type="similarity">
    <text evidence="1">Belongs to the cycloisomerase 2 family.</text>
</comment>
<keyword evidence="3" id="KW-1185">Reference proteome</keyword>
<sequence>MAAMATEDEHLLIVGTYSENLGFVDGKGKGLYAFRLTSSGTFGAATFLNKPLLGNDVVGANPTYLCKSVTHDDVLYVVDESNLERGARVRAIRVDKDACTAVPLGESLATGDSSACHVAATETHVYVANYCGGAEGAGSCAAFHVGGDGSLKSDASEADLLQDASALRRLSALGKFVVPKNGDPERQDKAHAHMCLLSSNGTLLVPDLGADVVWRLNAPSLTPMAVACKCDDGDGPRHAAWHPSLDVLYVLTELSCRLLAFRVCRQTGKPLDKTPFASSRTLPRECYPPSSVNAPPSRPKSTCAALVVHPSGKFAYASNRAIGVDGLVSVISLSEDGAPFTSMHVTTGGRTPREIALVGSDLLLVANQDSSTILSFAIDQKTGALAKKHQVACPTPVCLLTL</sequence>
<name>A0A8J2S8P0_9STRA</name>
<evidence type="ECO:0000313" key="3">
    <source>
        <dbReference type="Proteomes" id="UP000789595"/>
    </source>
</evidence>
<dbReference type="SUPFAM" id="SSF75011">
    <property type="entry name" value="3-carboxy-cis,cis-mucoante lactonizing enzyme"/>
    <property type="match status" value="1"/>
</dbReference>
<dbReference type="EMBL" id="CAKKNE010000002">
    <property type="protein sequence ID" value="CAH0367703.1"/>
    <property type="molecule type" value="Genomic_DNA"/>
</dbReference>
<gene>
    <name evidence="2" type="ORF">PECAL_2P07380</name>
</gene>
<dbReference type="GO" id="GO:0017057">
    <property type="term" value="F:6-phosphogluconolactonase activity"/>
    <property type="evidence" value="ECO:0007669"/>
    <property type="project" value="TreeGrafter"/>
</dbReference>
<dbReference type="OrthoDB" id="9972196at2759"/>
<dbReference type="PANTHER" id="PTHR30344:SF1">
    <property type="entry name" value="6-PHOSPHOGLUCONOLACTONASE"/>
    <property type="match status" value="1"/>
</dbReference>